<dbReference type="Pfam" id="PF07731">
    <property type="entry name" value="Cu-oxidase_2"/>
    <property type="match status" value="1"/>
</dbReference>
<dbReference type="Proteomes" id="UP000027730">
    <property type="component" value="Unassembled WGS sequence"/>
</dbReference>
<accession>A0A074XES5</accession>
<dbReference type="STRING" id="1043004.A0A074XES5"/>
<gene>
    <name evidence="3" type="ORF">M436DRAFT_47240</name>
</gene>
<dbReference type="InterPro" id="IPR033138">
    <property type="entry name" value="Cu_oxidase_CS"/>
</dbReference>
<keyword evidence="4" id="KW-1185">Reference proteome</keyword>
<dbReference type="EMBL" id="KL584710">
    <property type="protein sequence ID" value="KEQ73101.1"/>
    <property type="molecule type" value="Genomic_DNA"/>
</dbReference>
<dbReference type="InterPro" id="IPR011706">
    <property type="entry name" value="Cu-oxidase_C"/>
</dbReference>
<dbReference type="Gene3D" id="2.60.40.420">
    <property type="entry name" value="Cupredoxins - blue copper proteins"/>
    <property type="match status" value="2"/>
</dbReference>
<evidence type="ECO:0000313" key="4">
    <source>
        <dbReference type="Proteomes" id="UP000027730"/>
    </source>
</evidence>
<organism evidence="3 4">
    <name type="scientific">Aureobasidium namibiae CBS 147.97</name>
    <dbReference type="NCBI Taxonomy" id="1043004"/>
    <lineage>
        <taxon>Eukaryota</taxon>
        <taxon>Fungi</taxon>
        <taxon>Dikarya</taxon>
        <taxon>Ascomycota</taxon>
        <taxon>Pezizomycotina</taxon>
        <taxon>Dothideomycetes</taxon>
        <taxon>Dothideomycetidae</taxon>
        <taxon>Dothideales</taxon>
        <taxon>Saccotheciaceae</taxon>
        <taxon>Aureobasidium</taxon>
    </lineage>
</organism>
<dbReference type="GeneID" id="25410679"/>
<feature type="domain" description="Plastocyanin-like" evidence="2">
    <location>
        <begin position="279"/>
        <end position="376"/>
    </location>
</feature>
<reference evidence="3 4" key="1">
    <citation type="journal article" date="2014" name="BMC Genomics">
        <title>Genome sequencing of four Aureobasidium pullulans varieties: biotechnological potential, stress tolerance, and description of new species.</title>
        <authorList>
            <person name="Gostin Ar C."/>
            <person name="Ohm R.A."/>
            <person name="Kogej T."/>
            <person name="Sonjak S."/>
            <person name="Turk M."/>
            <person name="Zajc J."/>
            <person name="Zalar P."/>
            <person name="Grube M."/>
            <person name="Sun H."/>
            <person name="Han J."/>
            <person name="Sharma A."/>
            <person name="Chiniquy J."/>
            <person name="Ngan C.Y."/>
            <person name="Lipzen A."/>
            <person name="Barry K."/>
            <person name="Grigoriev I.V."/>
            <person name="Gunde-Cimerman N."/>
        </authorList>
    </citation>
    <scope>NUCLEOTIDE SEQUENCE [LARGE SCALE GENOMIC DNA]</scope>
    <source>
        <strain evidence="3 4">CBS 147.97</strain>
    </source>
</reference>
<dbReference type="GO" id="GO:0005507">
    <property type="term" value="F:copper ion binding"/>
    <property type="evidence" value="ECO:0007669"/>
    <property type="project" value="InterPro"/>
</dbReference>
<evidence type="ECO:0000259" key="2">
    <source>
        <dbReference type="Pfam" id="PF07731"/>
    </source>
</evidence>
<dbReference type="AlphaFoldDB" id="A0A074XES5"/>
<dbReference type="OrthoDB" id="2121828at2759"/>
<dbReference type="PROSITE" id="PS00079">
    <property type="entry name" value="MULTICOPPER_OXIDASE1"/>
    <property type="match status" value="1"/>
</dbReference>
<dbReference type="InterPro" id="IPR008972">
    <property type="entry name" value="Cupredoxin"/>
</dbReference>
<evidence type="ECO:0000256" key="1">
    <source>
        <dbReference type="ARBA" id="ARBA00022723"/>
    </source>
</evidence>
<protein>
    <submittedName>
        <fullName evidence="3">Cupredoxin</fullName>
    </submittedName>
</protein>
<proteinExistence type="predicted"/>
<keyword evidence="1" id="KW-0479">Metal-binding</keyword>
<dbReference type="GO" id="GO:0016491">
    <property type="term" value="F:oxidoreductase activity"/>
    <property type="evidence" value="ECO:0007669"/>
    <property type="project" value="InterPro"/>
</dbReference>
<dbReference type="RefSeq" id="XP_013427007.1">
    <property type="nucleotide sequence ID" value="XM_013571553.1"/>
</dbReference>
<name>A0A074XES5_9PEZI</name>
<evidence type="ECO:0000313" key="3">
    <source>
        <dbReference type="EMBL" id="KEQ73101.1"/>
    </source>
</evidence>
<sequence length="389" mass="42919">MNEIIPSAFRSDFKGTIRRYYVAAEEIEWDYAPSGWDNWLGVPLNDSVRAKKAGYLEYGTVWTKALYRGYTDATFSQRTEQPAWQGTQGPIIRAEVGDLIEILFVNNLTKHYATMHSMGLAYEKSSEGADYPDAEPGVNFEIPEEDAVPPVEPGVAPGGCVVYKWMVTELAGPDYGEPARIHSYHSYVSLYEDANAGLIGPTVIYAKGTMDAVMSGYREIPFLFMIYAESTSFLSGVNAEKLTNQTIEADVTQLYSANSSVWYPQELNIAGAEHFSSAPAFHAINGYTFSNNPVFEMCQGDKVLWYVMAYGSGSHVFHMHGNGYKYANAGQYATSINDGVGKTFVMDATGAGLWQVICHVDHHLSRGMVANYKVYSKNCPLEPLASSSS</sequence>
<dbReference type="SUPFAM" id="SSF49503">
    <property type="entry name" value="Cupredoxins"/>
    <property type="match status" value="2"/>
</dbReference>
<dbReference type="HOGENOM" id="CLU_037641_0_1_1"/>